<gene>
    <name evidence="4" type="ORF">GL284_06990</name>
</gene>
<dbReference type="GO" id="GO:0050126">
    <property type="term" value="F:N-carbamoylputrescine amidase activity"/>
    <property type="evidence" value="ECO:0007669"/>
    <property type="project" value="TreeGrafter"/>
</dbReference>
<accession>A0A6L6IWL9</accession>
<dbReference type="EMBL" id="WMII01000005">
    <property type="protein sequence ID" value="MTH64008.1"/>
    <property type="molecule type" value="Genomic_DNA"/>
</dbReference>
<evidence type="ECO:0000313" key="4">
    <source>
        <dbReference type="EMBL" id="MTH64008.1"/>
    </source>
</evidence>
<evidence type="ECO:0000256" key="2">
    <source>
        <dbReference type="ARBA" id="ARBA00022801"/>
    </source>
</evidence>
<dbReference type="PANTHER" id="PTHR43674:SF2">
    <property type="entry name" value="BETA-UREIDOPROPIONASE"/>
    <property type="match status" value="1"/>
</dbReference>
<dbReference type="InterPro" id="IPR003010">
    <property type="entry name" value="C-N_Hydrolase"/>
</dbReference>
<dbReference type="Pfam" id="PF00795">
    <property type="entry name" value="CN_hydrolase"/>
    <property type="match status" value="1"/>
</dbReference>
<dbReference type="Proteomes" id="UP000478740">
    <property type="component" value="Unassembled WGS sequence"/>
</dbReference>
<dbReference type="GO" id="GO:0033388">
    <property type="term" value="P:putrescine biosynthetic process from arginine"/>
    <property type="evidence" value="ECO:0007669"/>
    <property type="project" value="TreeGrafter"/>
</dbReference>
<dbReference type="PANTHER" id="PTHR43674">
    <property type="entry name" value="NITRILASE C965.09-RELATED"/>
    <property type="match status" value="1"/>
</dbReference>
<comment type="caution">
    <text evidence="4">The sequence shown here is derived from an EMBL/GenBank/DDBJ whole genome shotgun (WGS) entry which is preliminary data.</text>
</comment>
<dbReference type="PROSITE" id="PS01227">
    <property type="entry name" value="UPF0012"/>
    <property type="match status" value="1"/>
</dbReference>
<dbReference type="RefSeq" id="WP_341870296.1">
    <property type="nucleotide sequence ID" value="NZ_WMIH01000004.1"/>
</dbReference>
<feature type="domain" description="CN hydrolase" evidence="3">
    <location>
        <begin position="1"/>
        <end position="236"/>
    </location>
</feature>
<name>A0A6L6IWL9_9RHOB</name>
<evidence type="ECO:0000313" key="5">
    <source>
        <dbReference type="Proteomes" id="UP000478740"/>
    </source>
</evidence>
<comment type="similarity">
    <text evidence="1">Belongs to the carbon-nitrogen hydrolase superfamily. NIT1/NIT2 family.</text>
</comment>
<keyword evidence="5" id="KW-1185">Reference proteome</keyword>
<dbReference type="InterPro" id="IPR036526">
    <property type="entry name" value="C-N_Hydrolase_sf"/>
</dbReference>
<reference evidence="4 5" key="1">
    <citation type="submission" date="2019-11" db="EMBL/GenBank/DDBJ databases">
        <authorList>
            <person name="Dong K."/>
        </authorList>
    </citation>
    <scope>NUCLEOTIDE SEQUENCE [LARGE SCALE GENOMIC DNA]</scope>
    <source>
        <strain evidence="4 5">DK608</strain>
    </source>
</reference>
<dbReference type="SUPFAM" id="SSF56317">
    <property type="entry name" value="Carbon-nitrogen hydrolase"/>
    <property type="match status" value="1"/>
</dbReference>
<dbReference type="InterPro" id="IPR044083">
    <property type="entry name" value="RamA-like"/>
</dbReference>
<dbReference type="CDD" id="cd07576">
    <property type="entry name" value="R-amidase_like"/>
    <property type="match status" value="1"/>
</dbReference>
<dbReference type="Gene3D" id="3.60.110.10">
    <property type="entry name" value="Carbon-nitrogen hydrolase"/>
    <property type="match status" value="1"/>
</dbReference>
<sequence>MKLALHQGPSPAGDIDAAFDRIETLLAASARAKADMLLLPELFLPGYNQPEAIRALAQTPDGPWMAQVSRLAREAGCGLTLGWAERQDDAIFNAASSFDANGDLLAHYRKIQLYGAERDIFQPGAAPPPVFRLAGHRAGLLICYDIEFPQHAAGLAGRGADLLLVPTANPAGFGHVPQVLVPARAHENRLTVAYANLCGDERGLVYDGGSVVSGPDARPIVMAGRDEALMICTLPDSWDKAVLSAQDRDYRAV</sequence>
<proteinExistence type="inferred from homology"/>
<keyword evidence="2" id="KW-0378">Hydrolase</keyword>
<dbReference type="InterPro" id="IPR050345">
    <property type="entry name" value="Aliph_Amidase/BUP"/>
</dbReference>
<dbReference type="InterPro" id="IPR001110">
    <property type="entry name" value="UPF0012_CS"/>
</dbReference>
<protein>
    <submittedName>
        <fullName evidence="4">Nitrilase</fullName>
    </submittedName>
</protein>
<evidence type="ECO:0000256" key="1">
    <source>
        <dbReference type="ARBA" id="ARBA00010613"/>
    </source>
</evidence>
<evidence type="ECO:0000259" key="3">
    <source>
        <dbReference type="PROSITE" id="PS50263"/>
    </source>
</evidence>
<organism evidence="4 5">
    <name type="scientific">Paracoccus shanxieyensis</name>
    <dbReference type="NCBI Taxonomy" id="2675752"/>
    <lineage>
        <taxon>Bacteria</taxon>
        <taxon>Pseudomonadati</taxon>
        <taxon>Pseudomonadota</taxon>
        <taxon>Alphaproteobacteria</taxon>
        <taxon>Rhodobacterales</taxon>
        <taxon>Paracoccaceae</taxon>
        <taxon>Paracoccus</taxon>
    </lineage>
</organism>
<dbReference type="AlphaFoldDB" id="A0A6L6IWL9"/>
<dbReference type="PROSITE" id="PS50263">
    <property type="entry name" value="CN_HYDROLASE"/>
    <property type="match status" value="1"/>
</dbReference>